<dbReference type="AlphaFoldDB" id="A0A1M5V108"/>
<evidence type="ECO:0000313" key="3">
    <source>
        <dbReference type="Proteomes" id="UP000189796"/>
    </source>
</evidence>
<feature type="signal peptide" evidence="1">
    <location>
        <begin position="1"/>
        <end position="23"/>
    </location>
</feature>
<dbReference type="RefSeq" id="WP_079604256.1">
    <property type="nucleotide sequence ID" value="NZ_LT670817.1"/>
</dbReference>
<gene>
    <name evidence="2" type="ORF">SAMN05443248_5698</name>
</gene>
<name>A0A1M5V108_9BRAD</name>
<dbReference type="CDD" id="cd06325">
    <property type="entry name" value="PBP1_ABC_unchar_transporter"/>
    <property type="match status" value="1"/>
</dbReference>
<evidence type="ECO:0000256" key="1">
    <source>
        <dbReference type="SAM" id="SignalP"/>
    </source>
</evidence>
<dbReference type="OrthoDB" id="7342842at2"/>
<sequence>MRRRECITLLGGVALAWPLAAHAQQPPMPVIGFLSSASPDGYAIRLHAFRQGLKDTGYVEGQNVAIEYRWAEGQYDRLPALAAELVHRGVAVLAAGGGTPAALAAKAATATIPIVFAVSVDPVKTGLVASLNRPGGNLTGITNLNVKVGPKRLELLRELIPTATIIALLVNPTSPSIAEGFLRALQPAARALGLQLHVLNASTDRDFDPVFATMNQLRADALVISPDTFFNTRIERLAMLSLHHAVPAIYQYRPFVAAGGVIGYGSDETEYYRLVGIYAGKVLEGEKPADLPVVQSTKVELIINLKTAKALGLTVPLSLLGRADEVIE</sequence>
<organism evidence="2 3">
    <name type="scientific">Bradyrhizobium erythrophlei</name>
    <dbReference type="NCBI Taxonomy" id="1437360"/>
    <lineage>
        <taxon>Bacteria</taxon>
        <taxon>Pseudomonadati</taxon>
        <taxon>Pseudomonadota</taxon>
        <taxon>Alphaproteobacteria</taxon>
        <taxon>Hyphomicrobiales</taxon>
        <taxon>Nitrobacteraceae</taxon>
        <taxon>Bradyrhizobium</taxon>
    </lineage>
</organism>
<protein>
    <submittedName>
        <fullName evidence="2">Putative ABC transport system substrate-binding protein</fullName>
    </submittedName>
</protein>
<dbReference type="Proteomes" id="UP000189796">
    <property type="component" value="Chromosome I"/>
</dbReference>
<proteinExistence type="predicted"/>
<dbReference type="InterPro" id="IPR007487">
    <property type="entry name" value="ABC_transpt-TYRBP-like"/>
</dbReference>
<evidence type="ECO:0000313" key="2">
    <source>
        <dbReference type="EMBL" id="SHH68909.1"/>
    </source>
</evidence>
<dbReference type="EMBL" id="LT670817">
    <property type="protein sequence ID" value="SHH68909.1"/>
    <property type="molecule type" value="Genomic_DNA"/>
</dbReference>
<accession>A0A1M5V108</accession>
<feature type="chain" id="PRO_5009914321" evidence="1">
    <location>
        <begin position="24"/>
        <end position="328"/>
    </location>
</feature>
<reference evidence="2 3" key="1">
    <citation type="submission" date="2016-11" db="EMBL/GenBank/DDBJ databases">
        <authorList>
            <person name="Jaros S."/>
            <person name="Januszkiewicz K."/>
            <person name="Wedrychowicz H."/>
        </authorList>
    </citation>
    <scope>NUCLEOTIDE SEQUENCE [LARGE SCALE GENOMIC DNA]</scope>
    <source>
        <strain evidence="2 3">GAS138</strain>
    </source>
</reference>
<dbReference type="Gene3D" id="3.40.50.2300">
    <property type="match status" value="2"/>
</dbReference>
<dbReference type="Pfam" id="PF04392">
    <property type="entry name" value="ABC_sub_bind"/>
    <property type="match status" value="1"/>
</dbReference>
<dbReference type="PANTHER" id="PTHR35271">
    <property type="entry name" value="ABC TRANSPORTER, SUBSTRATE-BINDING LIPOPROTEIN-RELATED"/>
    <property type="match status" value="1"/>
</dbReference>
<dbReference type="SUPFAM" id="SSF53822">
    <property type="entry name" value="Periplasmic binding protein-like I"/>
    <property type="match status" value="1"/>
</dbReference>
<dbReference type="InterPro" id="IPR028082">
    <property type="entry name" value="Peripla_BP_I"/>
</dbReference>
<dbReference type="PANTHER" id="PTHR35271:SF1">
    <property type="entry name" value="ABC TRANSPORTER, SUBSTRATE-BINDING LIPOPROTEIN"/>
    <property type="match status" value="1"/>
</dbReference>
<keyword evidence="1" id="KW-0732">Signal</keyword>